<feature type="transmembrane region" description="Helical" evidence="6">
    <location>
        <begin position="230"/>
        <end position="249"/>
    </location>
</feature>
<gene>
    <name evidence="10" type="ORF">SAMN04488028_101944</name>
</gene>
<reference evidence="11" key="1">
    <citation type="submission" date="2016-11" db="EMBL/GenBank/DDBJ databases">
        <authorList>
            <person name="Varghese N."/>
            <person name="Submissions S."/>
        </authorList>
    </citation>
    <scope>NUCLEOTIDE SEQUENCE [LARGE SCALE GENOMIC DNA]</scope>
    <source>
        <strain evidence="11">DSM 26134</strain>
    </source>
</reference>
<keyword evidence="6" id="KW-1133">Transmembrane helix</keyword>
<feature type="signal peptide" evidence="7">
    <location>
        <begin position="1"/>
        <end position="23"/>
    </location>
</feature>
<feature type="transmembrane region" description="Helical" evidence="6">
    <location>
        <begin position="294"/>
        <end position="315"/>
    </location>
</feature>
<evidence type="ECO:0000256" key="2">
    <source>
        <dbReference type="ARBA" id="ARBA00012438"/>
    </source>
</evidence>
<feature type="domain" description="Response regulatory" evidence="9">
    <location>
        <begin position="669"/>
        <end position="783"/>
    </location>
</feature>
<feature type="transmembrane region" description="Helical" evidence="6">
    <location>
        <begin position="355"/>
        <end position="375"/>
    </location>
</feature>
<dbReference type="AlphaFoldDB" id="A0A1M6LFK3"/>
<feature type="transmembrane region" description="Helical" evidence="6">
    <location>
        <begin position="269"/>
        <end position="287"/>
    </location>
</feature>
<feature type="domain" description="Histidine kinase" evidence="8">
    <location>
        <begin position="426"/>
        <end position="647"/>
    </location>
</feature>
<evidence type="ECO:0000256" key="6">
    <source>
        <dbReference type="SAM" id="Phobius"/>
    </source>
</evidence>
<keyword evidence="11" id="KW-1185">Reference proteome</keyword>
<evidence type="ECO:0000259" key="8">
    <source>
        <dbReference type="PROSITE" id="PS50109"/>
    </source>
</evidence>
<evidence type="ECO:0000256" key="3">
    <source>
        <dbReference type="ARBA" id="ARBA00022553"/>
    </source>
</evidence>
<dbReference type="SUPFAM" id="SSF55874">
    <property type="entry name" value="ATPase domain of HSP90 chaperone/DNA topoisomerase II/histidine kinase"/>
    <property type="match status" value="1"/>
</dbReference>
<dbReference type="Pfam" id="PF00512">
    <property type="entry name" value="HisKA"/>
    <property type="match status" value="1"/>
</dbReference>
<dbReference type="InterPro" id="IPR003594">
    <property type="entry name" value="HATPase_dom"/>
</dbReference>
<dbReference type="PANTHER" id="PTHR45339">
    <property type="entry name" value="HYBRID SIGNAL TRANSDUCTION HISTIDINE KINASE J"/>
    <property type="match status" value="1"/>
</dbReference>
<feature type="transmembrane region" description="Helical" evidence="6">
    <location>
        <begin position="381"/>
        <end position="400"/>
    </location>
</feature>
<keyword evidence="6" id="KW-0812">Transmembrane</keyword>
<dbReference type="InterPro" id="IPR036890">
    <property type="entry name" value="HATPase_C_sf"/>
</dbReference>
<dbReference type="SUPFAM" id="SSF47384">
    <property type="entry name" value="Homodimeric domain of signal transducing histidine kinase"/>
    <property type="match status" value="1"/>
</dbReference>
<feature type="transmembrane region" description="Helical" evidence="6">
    <location>
        <begin position="321"/>
        <end position="343"/>
    </location>
</feature>
<dbReference type="CDD" id="cd16922">
    <property type="entry name" value="HATPase_EvgS-ArcB-TorS-like"/>
    <property type="match status" value="1"/>
</dbReference>
<dbReference type="EMBL" id="FRAA01000001">
    <property type="protein sequence ID" value="SHJ69974.1"/>
    <property type="molecule type" value="Genomic_DNA"/>
</dbReference>
<protein>
    <recommendedName>
        <fullName evidence="2">histidine kinase</fullName>
        <ecNumber evidence="2">2.7.13.3</ecNumber>
    </recommendedName>
</protein>
<feature type="modified residue" description="4-aspartylphosphate" evidence="5">
    <location>
        <position position="718"/>
    </location>
</feature>
<dbReference type="EC" id="2.7.13.3" evidence="2"/>
<dbReference type="CDD" id="cd17546">
    <property type="entry name" value="REC_hyHK_CKI1_RcsC-like"/>
    <property type="match status" value="1"/>
</dbReference>
<dbReference type="Proteomes" id="UP000184474">
    <property type="component" value="Unassembled WGS sequence"/>
</dbReference>
<dbReference type="CDD" id="cd00082">
    <property type="entry name" value="HisKA"/>
    <property type="match status" value="1"/>
</dbReference>
<proteinExistence type="predicted"/>
<evidence type="ECO:0000256" key="4">
    <source>
        <dbReference type="ARBA" id="ARBA00023012"/>
    </source>
</evidence>
<organism evidence="10 11">
    <name type="scientific">Reichenbachiella agariperforans</name>
    <dbReference type="NCBI Taxonomy" id="156994"/>
    <lineage>
        <taxon>Bacteria</taxon>
        <taxon>Pseudomonadati</taxon>
        <taxon>Bacteroidota</taxon>
        <taxon>Cytophagia</taxon>
        <taxon>Cytophagales</taxon>
        <taxon>Reichenbachiellaceae</taxon>
        <taxon>Reichenbachiella</taxon>
    </lineage>
</organism>
<dbReference type="InterPro" id="IPR011006">
    <property type="entry name" value="CheY-like_superfamily"/>
</dbReference>
<dbReference type="SUPFAM" id="SSF52172">
    <property type="entry name" value="CheY-like"/>
    <property type="match status" value="1"/>
</dbReference>
<evidence type="ECO:0000256" key="1">
    <source>
        <dbReference type="ARBA" id="ARBA00000085"/>
    </source>
</evidence>
<name>A0A1M6LFK3_REIAG</name>
<dbReference type="PANTHER" id="PTHR45339:SF1">
    <property type="entry name" value="HYBRID SIGNAL TRANSDUCTION HISTIDINE KINASE J"/>
    <property type="match status" value="1"/>
</dbReference>
<dbReference type="SMART" id="SM00387">
    <property type="entry name" value="HATPase_c"/>
    <property type="match status" value="1"/>
</dbReference>
<dbReference type="InterPro" id="IPR011623">
    <property type="entry name" value="7TMR_DISM_rcpt_extracell_dom1"/>
</dbReference>
<keyword evidence="3 5" id="KW-0597">Phosphoprotein</keyword>
<keyword evidence="6" id="KW-0472">Membrane</keyword>
<dbReference type="SMART" id="SM00448">
    <property type="entry name" value="REC"/>
    <property type="match status" value="1"/>
</dbReference>
<dbReference type="Gene3D" id="3.40.50.2300">
    <property type="match status" value="1"/>
</dbReference>
<evidence type="ECO:0000256" key="5">
    <source>
        <dbReference type="PROSITE-ProRule" id="PRU00169"/>
    </source>
</evidence>
<keyword evidence="10" id="KW-0418">Kinase</keyword>
<keyword evidence="7" id="KW-0732">Signal</keyword>
<evidence type="ECO:0000256" key="7">
    <source>
        <dbReference type="SAM" id="SignalP"/>
    </source>
</evidence>
<dbReference type="Gene3D" id="1.10.287.130">
    <property type="match status" value="1"/>
</dbReference>
<dbReference type="InterPro" id="IPR001789">
    <property type="entry name" value="Sig_transdc_resp-reg_receiver"/>
</dbReference>
<dbReference type="PRINTS" id="PR00344">
    <property type="entry name" value="BCTRLSENSOR"/>
</dbReference>
<sequence length="791" mass="90812">MRVNHLIFTLFIFCLCTASLAVAKDQPEVKQGILDLRDWEFQNNAPLKLKGEWEFYWNKLIFPSAFDSSQIDPVYRLFPKLWKRDTVAGRIIEPSGFATQRVRVILNSVTPELAISIPHFYSAYILFINGEFIAANGQVGKSETTSNPHWELITRDLKITNDTLDIVLQISNFDHSRGGAFEPIELGEKVIMQTQNRREEANDLIMAASLFFVGLFFMVLFSFGRHEKPIFFYSLFCLFYSYQTIGTGNYTFHSLMPTVPWLVTLKLEYITMFLSAWSFSFYSYHLYQKETSRIFMFFTSVFCGASVLVALFFPVRIFSELATPFFVFVLFCFAYMFGTYVLAVFRQREGAKLSLISSSILFFVIGTRILEYFGYLEMSLMFYFLGFQQFFFIQSIILFYKYNRKIELAKEKAESAAKSQSDFLSMISHEIRTPLNAVIGLTNYLIGDDPKEEHVDDLKTLKFSAEHLHILINDVLDYSKLDAGKIEFEYIDTNIVEVCKNIVKAQEPKAREKNIYLNMIQDDEIPKYILCDGLRMSQILTNLIGNAIKFTNEGGVTLSLTKIMLTKKRVSIKFTVEDSGIGIPKDKQVEIFDSFSQASTSTTRQYGGTGLGLSITKRILDLQNIKINVFSTEGQGSRFYFTQTFQISEIQEKVTEKISEEKNQLKGKKILLVEDNPVNVMVAKKFLSRWDIDVDVAENGRESLEKTATVKYDLILMDLQMPVMDGYTASRELRKGGLETPILALTASVMLDVGDKVYECGMNDFITKPFEPEDLYNKIVGHIERSRVKRL</sequence>
<keyword evidence="4" id="KW-0902">Two-component regulatory system</keyword>
<feature type="chain" id="PRO_5012748365" description="histidine kinase" evidence="7">
    <location>
        <begin position="24"/>
        <end position="791"/>
    </location>
</feature>
<dbReference type="GO" id="GO:0000155">
    <property type="term" value="F:phosphorelay sensor kinase activity"/>
    <property type="evidence" value="ECO:0007669"/>
    <property type="project" value="InterPro"/>
</dbReference>
<dbReference type="PROSITE" id="PS50109">
    <property type="entry name" value="HIS_KIN"/>
    <property type="match status" value="1"/>
</dbReference>
<evidence type="ECO:0000313" key="11">
    <source>
        <dbReference type="Proteomes" id="UP000184474"/>
    </source>
</evidence>
<dbReference type="Gene3D" id="3.30.565.10">
    <property type="entry name" value="Histidine kinase-like ATPase, C-terminal domain"/>
    <property type="match status" value="1"/>
</dbReference>
<dbReference type="InterPro" id="IPR004358">
    <property type="entry name" value="Sig_transdc_His_kin-like_C"/>
</dbReference>
<accession>A0A1M6LFK3</accession>
<dbReference type="InterPro" id="IPR005467">
    <property type="entry name" value="His_kinase_dom"/>
</dbReference>
<keyword evidence="10" id="KW-0808">Transferase</keyword>
<dbReference type="Pfam" id="PF02518">
    <property type="entry name" value="HATPase_c"/>
    <property type="match status" value="1"/>
</dbReference>
<comment type="catalytic activity">
    <reaction evidence="1">
        <text>ATP + protein L-histidine = ADP + protein N-phospho-L-histidine.</text>
        <dbReference type="EC" id="2.7.13.3"/>
    </reaction>
</comment>
<dbReference type="Pfam" id="PF00072">
    <property type="entry name" value="Response_reg"/>
    <property type="match status" value="1"/>
</dbReference>
<feature type="transmembrane region" description="Helical" evidence="6">
    <location>
        <begin position="204"/>
        <end position="223"/>
    </location>
</feature>
<dbReference type="InterPro" id="IPR003661">
    <property type="entry name" value="HisK_dim/P_dom"/>
</dbReference>
<dbReference type="PROSITE" id="PS50110">
    <property type="entry name" value="RESPONSE_REGULATORY"/>
    <property type="match status" value="1"/>
</dbReference>
<evidence type="ECO:0000313" key="10">
    <source>
        <dbReference type="EMBL" id="SHJ69974.1"/>
    </source>
</evidence>
<evidence type="ECO:0000259" key="9">
    <source>
        <dbReference type="PROSITE" id="PS50110"/>
    </source>
</evidence>
<dbReference type="Pfam" id="PF07695">
    <property type="entry name" value="7TMR-DISM_7TM"/>
    <property type="match status" value="1"/>
</dbReference>
<dbReference type="SMART" id="SM00388">
    <property type="entry name" value="HisKA"/>
    <property type="match status" value="1"/>
</dbReference>
<dbReference type="FunFam" id="3.30.565.10:FF:000010">
    <property type="entry name" value="Sensor histidine kinase RcsC"/>
    <property type="match status" value="1"/>
</dbReference>
<dbReference type="InterPro" id="IPR036097">
    <property type="entry name" value="HisK_dim/P_sf"/>
</dbReference>
<dbReference type="STRING" id="156994.SAMN04488028_101944"/>